<feature type="transmembrane region" description="Helical" evidence="7">
    <location>
        <begin position="89"/>
        <end position="113"/>
    </location>
</feature>
<reference evidence="8" key="1">
    <citation type="journal article" date="2021" name="PeerJ">
        <title>Extensive microbial diversity within the chicken gut microbiome revealed by metagenomics and culture.</title>
        <authorList>
            <person name="Gilroy R."/>
            <person name="Ravi A."/>
            <person name="Getino M."/>
            <person name="Pursley I."/>
            <person name="Horton D.L."/>
            <person name="Alikhan N.F."/>
            <person name="Baker D."/>
            <person name="Gharbi K."/>
            <person name="Hall N."/>
            <person name="Watson M."/>
            <person name="Adriaenssens E.M."/>
            <person name="Foster-Nyarko E."/>
            <person name="Jarju S."/>
            <person name="Secka A."/>
            <person name="Antonio M."/>
            <person name="Oren A."/>
            <person name="Chaudhuri R.R."/>
            <person name="La Ragione R."/>
            <person name="Hildebrand F."/>
            <person name="Pallen M.J."/>
        </authorList>
    </citation>
    <scope>NUCLEOTIDE SEQUENCE</scope>
    <source>
        <strain evidence="8">ChiGjej2B2-7701</strain>
    </source>
</reference>
<dbReference type="AlphaFoldDB" id="A0A921INL2"/>
<evidence type="ECO:0000256" key="1">
    <source>
        <dbReference type="ARBA" id="ARBA00004651"/>
    </source>
</evidence>
<comment type="caution">
    <text evidence="8">The sequence shown here is derived from an EMBL/GenBank/DDBJ whole genome shotgun (WGS) entry which is preliminary data.</text>
</comment>
<reference evidence="8" key="2">
    <citation type="submission" date="2021-09" db="EMBL/GenBank/DDBJ databases">
        <authorList>
            <person name="Gilroy R."/>
        </authorList>
    </citation>
    <scope>NUCLEOTIDE SEQUENCE</scope>
    <source>
        <strain evidence="8">ChiGjej2B2-7701</strain>
    </source>
</reference>
<keyword evidence="4 7" id="KW-1133">Transmembrane helix</keyword>
<comment type="subcellular location">
    <subcellularLocation>
        <location evidence="1">Cell membrane</location>
        <topology evidence="1">Multi-pass membrane protein</topology>
    </subcellularLocation>
</comment>
<dbReference type="EMBL" id="DYVF01000005">
    <property type="protein sequence ID" value="HJG29898.1"/>
    <property type="molecule type" value="Genomic_DNA"/>
</dbReference>
<dbReference type="InterPro" id="IPR022791">
    <property type="entry name" value="L-PG_synthase/AglD"/>
</dbReference>
<feature type="transmembrane region" description="Helical" evidence="7">
    <location>
        <begin position="178"/>
        <end position="196"/>
    </location>
</feature>
<evidence type="ECO:0000313" key="8">
    <source>
        <dbReference type="EMBL" id="HJG29898.1"/>
    </source>
</evidence>
<name>A0A921INL2_9ACTN</name>
<evidence type="ECO:0000256" key="2">
    <source>
        <dbReference type="ARBA" id="ARBA00022475"/>
    </source>
</evidence>
<feature type="transmembrane region" description="Helical" evidence="7">
    <location>
        <begin position="57"/>
        <end position="77"/>
    </location>
</feature>
<feature type="transmembrane region" description="Helical" evidence="7">
    <location>
        <begin position="211"/>
        <end position="233"/>
    </location>
</feature>
<dbReference type="PANTHER" id="PTHR37693">
    <property type="entry name" value="PHOSPHATIDYLGLYCEROL LYSYLTRANSFERASE"/>
    <property type="match status" value="1"/>
</dbReference>
<dbReference type="Pfam" id="PF03706">
    <property type="entry name" value="LPG_synthase_TM"/>
    <property type="match status" value="1"/>
</dbReference>
<feature type="region of interest" description="Disordered" evidence="6">
    <location>
        <begin position="412"/>
        <end position="439"/>
    </location>
</feature>
<dbReference type="GO" id="GO:0005886">
    <property type="term" value="C:plasma membrane"/>
    <property type="evidence" value="ECO:0007669"/>
    <property type="project" value="UniProtKB-SubCell"/>
</dbReference>
<proteinExistence type="predicted"/>
<evidence type="ECO:0000256" key="3">
    <source>
        <dbReference type="ARBA" id="ARBA00022692"/>
    </source>
</evidence>
<accession>A0A921INL2</accession>
<keyword evidence="3 7" id="KW-0812">Transmembrane</keyword>
<feature type="region of interest" description="Disordered" evidence="6">
    <location>
        <begin position="1"/>
        <end position="45"/>
    </location>
</feature>
<evidence type="ECO:0000256" key="4">
    <source>
        <dbReference type="ARBA" id="ARBA00022989"/>
    </source>
</evidence>
<feature type="transmembrane region" description="Helical" evidence="7">
    <location>
        <begin position="286"/>
        <end position="308"/>
    </location>
</feature>
<gene>
    <name evidence="8" type="ORF">K8U80_00715</name>
</gene>
<keyword evidence="5 7" id="KW-0472">Membrane</keyword>
<dbReference type="Proteomes" id="UP000746751">
    <property type="component" value="Unassembled WGS sequence"/>
</dbReference>
<evidence type="ECO:0000256" key="6">
    <source>
        <dbReference type="SAM" id="MobiDB-lite"/>
    </source>
</evidence>
<sequence>MAQKHTGDTDSKRSAVVKGEPAKTRRGSAPKLHVGSATSARDRDADRSSMKQVRITFVFLGIVAVIYVAYLFFSGQIDDFFRALAGVDLGWIATGIVCFLCYYVFGVLAYAVLASTDHNSPVGFRDLMSVEASGVFFMRLTPGGAGVIPSQIYRLTRAGLSLTNASALQFVRFTLYEAGEGIFAALMLLLCSGYFLETFSDVKILGLDVTFIGIFMFAYKFVQVGGVLLLCLLPGPIQKVGGILLKIGRALHILNAERHDRFKNLLDTQVSTFSSAFRAAAAHRRALFAAEVITLLQLGCMYALPYFVLRAFGLEADPIVCLASGSMVELLVNAIPLPGGAGGAEVGFSYLFGGMFGWHLSAGLVIWRSVEYLLPVLIAAPCMGMRSTSNESIYRRWTRRFRNMERVARGQRGSLERPAGITYRPKRKTPTDKPGQSGK</sequence>
<evidence type="ECO:0000256" key="7">
    <source>
        <dbReference type="SAM" id="Phobius"/>
    </source>
</evidence>
<protein>
    <submittedName>
        <fullName evidence="8">Flippase-like domain-containing protein</fullName>
    </submittedName>
</protein>
<feature type="compositionally biased region" description="Basic and acidic residues" evidence="6">
    <location>
        <begin position="1"/>
        <end position="13"/>
    </location>
</feature>
<keyword evidence="2" id="KW-1003">Cell membrane</keyword>
<evidence type="ECO:0000256" key="5">
    <source>
        <dbReference type="ARBA" id="ARBA00023136"/>
    </source>
</evidence>
<dbReference type="PANTHER" id="PTHR37693:SF1">
    <property type="entry name" value="INTEGRAL MEMBRANE PROTEIN"/>
    <property type="match status" value="1"/>
</dbReference>
<evidence type="ECO:0000313" key="9">
    <source>
        <dbReference type="Proteomes" id="UP000746751"/>
    </source>
</evidence>
<organism evidence="8 9">
    <name type="scientific">Collinsella ihumii</name>
    <dbReference type="NCBI Taxonomy" id="1720204"/>
    <lineage>
        <taxon>Bacteria</taxon>
        <taxon>Bacillati</taxon>
        <taxon>Actinomycetota</taxon>
        <taxon>Coriobacteriia</taxon>
        <taxon>Coriobacteriales</taxon>
        <taxon>Coriobacteriaceae</taxon>
        <taxon>Collinsella</taxon>
    </lineage>
</organism>
<dbReference type="NCBIfam" id="TIGR00374">
    <property type="entry name" value="flippase-like domain"/>
    <property type="match status" value="1"/>
</dbReference>